<evidence type="ECO:0000313" key="21">
    <source>
        <dbReference type="EMBL" id="CAD7088177.1"/>
    </source>
</evidence>
<feature type="chain" id="PRO_5030633180" description="Sodium/calcium exchanger membrane region domain-containing protein" evidence="19">
    <location>
        <begin position="22"/>
        <end position="526"/>
    </location>
</feature>
<evidence type="ECO:0000256" key="18">
    <source>
        <dbReference type="SAM" id="Phobius"/>
    </source>
</evidence>
<dbReference type="PANTHER" id="PTHR10846">
    <property type="entry name" value="SODIUM/POTASSIUM/CALCIUM EXCHANGER"/>
    <property type="match status" value="1"/>
</dbReference>
<gene>
    <name evidence="21" type="ORF">HERILL_LOCUS10826</name>
</gene>
<keyword evidence="4" id="KW-0050">Antiport</keyword>
<evidence type="ECO:0000256" key="1">
    <source>
        <dbReference type="ARBA" id="ARBA00004141"/>
    </source>
</evidence>
<evidence type="ECO:0000259" key="20">
    <source>
        <dbReference type="Pfam" id="PF01699"/>
    </source>
</evidence>
<dbReference type="InterPro" id="IPR004837">
    <property type="entry name" value="NaCa_Exmemb"/>
</dbReference>
<feature type="region of interest" description="Disordered" evidence="17">
    <location>
        <begin position="300"/>
        <end position="321"/>
    </location>
</feature>
<evidence type="ECO:0000256" key="14">
    <source>
        <dbReference type="ARBA" id="ARBA00023065"/>
    </source>
</evidence>
<dbReference type="EMBL" id="LR899012">
    <property type="protein sequence ID" value="CAD7088177.1"/>
    <property type="molecule type" value="Genomic_DNA"/>
</dbReference>
<reference evidence="21 22" key="1">
    <citation type="submission" date="2020-11" db="EMBL/GenBank/DDBJ databases">
        <authorList>
            <person name="Wallbank WR R."/>
            <person name="Pardo Diaz C."/>
            <person name="Kozak K."/>
            <person name="Martin S."/>
            <person name="Jiggins C."/>
            <person name="Moest M."/>
            <person name="Warren A I."/>
            <person name="Generalovic N T."/>
            <person name="Byers J.R.P. K."/>
            <person name="Montejo-Kovacevich G."/>
            <person name="Yen C E."/>
        </authorList>
    </citation>
    <scope>NUCLEOTIDE SEQUENCE [LARGE SCALE GENOMIC DNA]</scope>
</reference>
<evidence type="ECO:0000256" key="9">
    <source>
        <dbReference type="ARBA" id="ARBA00022837"/>
    </source>
</evidence>
<keyword evidence="10" id="KW-0769">Symport</keyword>
<proteinExistence type="inferred from homology"/>
<dbReference type="GO" id="GO:0005262">
    <property type="term" value="F:calcium channel activity"/>
    <property type="evidence" value="ECO:0007669"/>
    <property type="project" value="TreeGrafter"/>
</dbReference>
<feature type="transmembrane region" description="Helical" evidence="18">
    <location>
        <begin position="497"/>
        <end position="514"/>
    </location>
</feature>
<dbReference type="PANTHER" id="PTHR10846:SF2">
    <property type="entry name" value="RE48874P"/>
    <property type="match status" value="1"/>
</dbReference>
<organism evidence="21 22">
    <name type="scientific">Hermetia illucens</name>
    <name type="common">Black soldier fly</name>
    <dbReference type="NCBI Taxonomy" id="343691"/>
    <lineage>
        <taxon>Eukaryota</taxon>
        <taxon>Metazoa</taxon>
        <taxon>Ecdysozoa</taxon>
        <taxon>Arthropoda</taxon>
        <taxon>Hexapoda</taxon>
        <taxon>Insecta</taxon>
        <taxon>Pterygota</taxon>
        <taxon>Neoptera</taxon>
        <taxon>Endopterygota</taxon>
        <taxon>Diptera</taxon>
        <taxon>Brachycera</taxon>
        <taxon>Stratiomyomorpha</taxon>
        <taxon>Stratiomyidae</taxon>
        <taxon>Hermetiinae</taxon>
        <taxon>Hermetia</taxon>
    </lineage>
</organism>
<feature type="transmembrane region" description="Helical" evidence="18">
    <location>
        <begin position="196"/>
        <end position="215"/>
    </location>
</feature>
<dbReference type="Proteomes" id="UP000594454">
    <property type="component" value="Chromosome 4"/>
</dbReference>
<feature type="transmembrane region" description="Helical" evidence="18">
    <location>
        <begin position="429"/>
        <end position="447"/>
    </location>
</feature>
<evidence type="ECO:0000256" key="5">
    <source>
        <dbReference type="ARBA" id="ARBA00022538"/>
    </source>
</evidence>
<name>A0A7R8UW21_HERIL</name>
<evidence type="ECO:0000256" key="4">
    <source>
        <dbReference type="ARBA" id="ARBA00022449"/>
    </source>
</evidence>
<keyword evidence="22" id="KW-1185">Reference proteome</keyword>
<feature type="signal peptide" evidence="19">
    <location>
        <begin position="1"/>
        <end position="21"/>
    </location>
</feature>
<feature type="domain" description="Sodium/calcium exchanger membrane region" evidence="20">
    <location>
        <begin position="360"/>
        <end position="512"/>
    </location>
</feature>
<accession>A0A7R8UW21</accession>
<dbReference type="GO" id="GO:0006874">
    <property type="term" value="P:intracellular calcium ion homeostasis"/>
    <property type="evidence" value="ECO:0007669"/>
    <property type="project" value="TreeGrafter"/>
</dbReference>
<keyword evidence="9" id="KW-0106">Calcium</keyword>
<evidence type="ECO:0000256" key="3">
    <source>
        <dbReference type="ARBA" id="ARBA00022448"/>
    </source>
</evidence>
<keyword evidence="12 18" id="KW-1133">Transmembrane helix</keyword>
<protein>
    <recommendedName>
        <fullName evidence="20">Sodium/calcium exchanger membrane region domain-containing protein</fullName>
    </recommendedName>
</protein>
<feature type="transmembrane region" description="Helical" evidence="18">
    <location>
        <begin position="394"/>
        <end position="417"/>
    </location>
</feature>
<evidence type="ECO:0000256" key="19">
    <source>
        <dbReference type="SAM" id="SignalP"/>
    </source>
</evidence>
<keyword evidence="5" id="KW-0633">Potassium transport</keyword>
<feature type="transmembrane region" description="Helical" evidence="18">
    <location>
        <begin position="467"/>
        <end position="490"/>
    </location>
</feature>
<evidence type="ECO:0000256" key="13">
    <source>
        <dbReference type="ARBA" id="ARBA00023053"/>
    </source>
</evidence>
<feature type="transmembrane region" description="Helical" evidence="18">
    <location>
        <begin position="359"/>
        <end position="382"/>
    </location>
</feature>
<feature type="transmembrane region" description="Helical" evidence="18">
    <location>
        <begin position="88"/>
        <end position="111"/>
    </location>
</feature>
<keyword evidence="3" id="KW-0813">Transport</keyword>
<dbReference type="InParanoid" id="A0A7R8UW21"/>
<evidence type="ECO:0000256" key="2">
    <source>
        <dbReference type="ARBA" id="ARBA00005364"/>
    </source>
</evidence>
<keyword evidence="14" id="KW-0406">Ion transport</keyword>
<keyword evidence="16" id="KW-0739">Sodium transport</keyword>
<evidence type="ECO:0000313" key="22">
    <source>
        <dbReference type="Proteomes" id="UP000594454"/>
    </source>
</evidence>
<keyword evidence="11" id="KW-0630">Potassium</keyword>
<evidence type="ECO:0000256" key="7">
    <source>
        <dbReference type="ARBA" id="ARBA00022692"/>
    </source>
</evidence>
<feature type="transmembrane region" description="Helical" evidence="18">
    <location>
        <begin position="221"/>
        <end position="238"/>
    </location>
</feature>
<evidence type="ECO:0000256" key="6">
    <source>
        <dbReference type="ARBA" id="ARBA00022568"/>
    </source>
</evidence>
<keyword evidence="8 19" id="KW-0732">Signal</keyword>
<feature type="transmembrane region" description="Helical" evidence="18">
    <location>
        <begin position="155"/>
        <end position="176"/>
    </location>
</feature>
<evidence type="ECO:0000256" key="8">
    <source>
        <dbReference type="ARBA" id="ARBA00022729"/>
    </source>
</evidence>
<evidence type="ECO:0000256" key="10">
    <source>
        <dbReference type="ARBA" id="ARBA00022847"/>
    </source>
</evidence>
<keyword evidence="6" id="KW-0109">Calcium transport</keyword>
<dbReference type="FunFam" id="1.20.1420.30:FF:000009">
    <property type="entry name" value="sodium/potassium/calcium exchanger 5 isoform X2"/>
    <property type="match status" value="1"/>
</dbReference>
<dbReference type="AlphaFoldDB" id="A0A7R8UW21"/>
<keyword evidence="15 18" id="KW-0472">Membrane</keyword>
<dbReference type="OrthoDB" id="2127281at2759"/>
<evidence type="ECO:0000256" key="11">
    <source>
        <dbReference type="ARBA" id="ARBA00022958"/>
    </source>
</evidence>
<dbReference type="GO" id="GO:0005886">
    <property type="term" value="C:plasma membrane"/>
    <property type="evidence" value="ECO:0007669"/>
    <property type="project" value="TreeGrafter"/>
</dbReference>
<dbReference type="GO" id="GO:0008273">
    <property type="term" value="F:calcium, potassium:sodium antiporter activity"/>
    <property type="evidence" value="ECO:0007669"/>
    <property type="project" value="TreeGrafter"/>
</dbReference>
<dbReference type="Pfam" id="PF01699">
    <property type="entry name" value="Na_Ca_ex"/>
    <property type="match status" value="2"/>
</dbReference>
<evidence type="ECO:0000256" key="15">
    <source>
        <dbReference type="ARBA" id="ARBA00023136"/>
    </source>
</evidence>
<keyword evidence="13" id="KW-0915">Sodium</keyword>
<evidence type="ECO:0000256" key="12">
    <source>
        <dbReference type="ARBA" id="ARBA00022989"/>
    </source>
</evidence>
<comment type="subcellular location">
    <subcellularLocation>
        <location evidence="1">Membrane</location>
        <topology evidence="1">Multi-pass membrane protein</topology>
    </subcellularLocation>
</comment>
<evidence type="ECO:0000256" key="16">
    <source>
        <dbReference type="ARBA" id="ARBA00023201"/>
    </source>
</evidence>
<feature type="domain" description="Sodium/calcium exchanger membrane region" evidence="20">
    <location>
        <begin position="94"/>
        <end position="234"/>
    </location>
</feature>
<dbReference type="OMA" id="FILACAC"/>
<sequence length="526" mass="57832">MWTTCACAIVALCFSVGFSSGHLSNDVGRKLVSLSSENGNGLSVISRFIGRQSELNATTNNNCSDSSGSGGSFPADLFTDEQLKNGAFILYLVGAIYSFSFLACICNYYFLPTVECICEDLNIPKDVGAAIVMATAACLPDFFTNSISTLITNSQMGMGSIIGGLMYNTLAVPGIAGLAIKKPIQLDWWPVCRDSVIYIFHTCVLMFVVWGGIITFTESCILLFFCILYYVTIILTNYKMKNRLRTFVEDQLNCCITTRYDFKTPGEKSAKGKLPFHKKHNERPQSGVYVITPTEFTLTSPVNTSEDNHKVEEDSEGSGSSPFKLPRGNFISKVWWWYSWPIRFILACACPNPKTNRRFYMVTFFVCIVFIALNAYFILWMLTIFGSSLGIPAVVSGLTILAAGSATPEAFACAISLRRGESGIGISNALGANTLAIVFSLGMPWFIKSIMNMQKGIPVIYISTDSIEYVIGILILSTVTLFAIFAISGFRLRRTTGLALLVAYFVYISLQVLIEMDVIFPSDEGC</sequence>
<evidence type="ECO:0000256" key="17">
    <source>
        <dbReference type="SAM" id="MobiDB-lite"/>
    </source>
</evidence>
<dbReference type="InterPro" id="IPR004481">
    <property type="entry name" value="K/Na/Ca-exchanger"/>
</dbReference>
<dbReference type="GO" id="GO:0015293">
    <property type="term" value="F:symporter activity"/>
    <property type="evidence" value="ECO:0007669"/>
    <property type="project" value="UniProtKB-KW"/>
</dbReference>
<keyword evidence="7 18" id="KW-0812">Transmembrane</keyword>
<dbReference type="InterPro" id="IPR044880">
    <property type="entry name" value="NCX_ion-bd_dom_sf"/>
</dbReference>
<comment type="similarity">
    <text evidence="2">Belongs to the Ca(2+):cation antiporter (CaCA) (TC 2.A.19) family. SLC24A subfamily.</text>
</comment>
<dbReference type="Gene3D" id="1.20.1420.30">
    <property type="entry name" value="NCX, central ion-binding region"/>
    <property type="match status" value="2"/>
</dbReference>